<comment type="caution">
    <text evidence="2">The sequence shown here is derived from an EMBL/GenBank/DDBJ whole genome shotgun (WGS) entry which is preliminary data.</text>
</comment>
<accession>A0ABT6F6R2</accession>
<gene>
    <name evidence="2" type="ORF">PZE19_05825</name>
</gene>
<evidence type="ECO:0000313" key="2">
    <source>
        <dbReference type="EMBL" id="MDG3003277.1"/>
    </source>
</evidence>
<dbReference type="EMBL" id="JARRAG010000001">
    <property type="protein sequence ID" value="MDG3003277.1"/>
    <property type="molecule type" value="Genomic_DNA"/>
</dbReference>
<evidence type="ECO:0000256" key="1">
    <source>
        <dbReference type="SAM" id="MobiDB-lite"/>
    </source>
</evidence>
<feature type="region of interest" description="Disordered" evidence="1">
    <location>
        <begin position="115"/>
        <end position="137"/>
    </location>
</feature>
<organism evidence="2 3">
    <name type="scientific">Paludisphaera mucosa</name>
    <dbReference type="NCBI Taxonomy" id="3030827"/>
    <lineage>
        <taxon>Bacteria</taxon>
        <taxon>Pseudomonadati</taxon>
        <taxon>Planctomycetota</taxon>
        <taxon>Planctomycetia</taxon>
        <taxon>Isosphaerales</taxon>
        <taxon>Isosphaeraceae</taxon>
        <taxon>Paludisphaera</taxon>
    </lineage>
</organism>
<proteinExistence type="predicted"/>
<evidence type="ECO:0000313" key="3">
    <source>
        <dbReference type="Proteomes" id="UP001216907"/>
    </source>
</evidence>
<name>A0ABT6F6R2_9BACT</name>
<dbReference type="RefSeq" id="WP_277859631.1">
    <property type="nucleotide sequence ID" value="NZ_JARRAG010000001.1"/>
</dbReference>
<dbReference type="Proteomes" id="UP001216907">
    <property type="component" value="Unassembled WGS sequence"/>
</dbReference>
<sequence length="137" mass="15348">MSDNFSRKFVESARLPSRSLTEIKQAVEDGVTRIKRVHEPRVGGEVFSITALVNSILTWWAMQPTEVQDRIALDGADLCNQLLKVPLDQLPARLATLRLSEGRALTSTNIPILEPEPVQETPAPRRSVEPTKRLIRP</sequence>
<feature type="compositionally biased region" description="Basic and acidic residues" evidence="1">
    <location>
        <begin position="126"/>
        <end position="137"/>
    </location>
</feature>
<protein>
    <submittedName>
        <fullName evidence="2">Uncharacterized protein</fullName>
    </submittedName>
</protein>
<reference evidence="2 3" key="1">
    <citation type="submission" date="2023-03" db="EMBL/GenBank/DDBJ databases">
        <title>Paludisphaera mucosa sp. nov. a novel planctomycete from northern fen.</title>
        <authorList>
            <person name="Ivanova A."/>
        </authorList>
    </citation>
    <scope>NUCLEOTIDE SEQUENCE [LARGE SCALE GENOMIC DNA]</scope>
    <source>
        <strain evidence="2 3">Pla2</strain>
    </source>
</reference>
<keyword evidence="3" id="KW-1185">Reference proteome</keyword>